<dbReference type="PANTHER" id="PTHR21523:SF44">
    <property type="entry name" value="MLT-TEN (MLT-10) RELATED"/>
    <property type="match status" value="1"/>
</dbReference>
<dbReference type="PANTHER" id="PTHR21523">
    <property type="match status" value="1"/>
</dbReference>
<keyword evidence="2" id="KW-0472">Membrane</keyword>
<proteinExistence type="predicted"/>
<reference evidence="4 5" key="2">
    <citation type="journal article" date="2019" name="G3 (Bethesda)">
        <title>Hybrid Assembly of the Genome of the Entomopathogenic Nematode Steinernema carpocapsae Identifies the X-Chromosome.</title>
        <authorList>
            <person name="Serra L."/>
            <person name="Macchietto M."/>
            <person name="Macias-Munoz A."/>
            <person name="McGill C.J."/>
            <person name="Rodriguez I.M."/>
            <person name="Rodriguez B."/>
            <person name="Murad R."/>
            <person name="Mortazavi A."/>
        </authorList>
    </citation>
    <scope>NUCLEOTIDE SEQUENCE [LARGE SCALE GENOMIC DNA]</scope>
    <source>
        <strain evidence="4 5">ALL</strain>
    </source>
</reference>
<reference evidence="4 5" key="1">
    <citation type="journal article" date="2015" name="Genome Biol.">
        <title>Comparative genomics of Steinernema reveals deeply conserved gene regulatory networks.</title>
        <authorList>
            <person name="Dillman A.R."/>
            <person name="Macchietto M."/>
            <person name="Porter C.F."/>
            <person name="Rogers A."/>
            <person name="Williams B."/>
            <person name="Antoshechkin I."/>
            <person name="Lee M.M."/>
            <person name="Goodwin Z."/>
            <person name="Lu X."/>
            <person name="Lewis E.E."/>
            <person name="Goodrich-Blair H."/>
            <person name="Stock S.P."/>
            <person name="Adams B.J."/>
            <person name="Sternberg P.W."/>
            <person name="Mortazavi A."/>
        </authorList>
    </citation>
    <scope>NUCLEOTIDE SEQUENCE [LARGE SCALE GENOMIC DNA]</scope>
    <source>
        <strain evidence="4 5">ALL</strain>
    </source>
</reference>
<evidence type="ECO:0000256" key="1">
    <source>
        <dbReference type="SAM" id="MobiDB-lite"/>
    </source>
</evidence>
<name>A0A4U5MUB0_STECR</name>
<dbReference type="EMBL" id="AZBU02000006">
    <property type="protein sequence ID" value="TKR73308.1"/>
    <property type="molecule type" value="Genomic_DNA"/>
</dbReference>
<comment type="caution">
    <text evidence="4">The sequence shown here is derived from an EMBL/GenBank/DDBJ whole genome shotgun (WGS) entry which is preliminary data.</text>
</comment>
<dbReference type="AlphaFoldDB" id="A0A4U5MUB0"/>
<evidence type="ECO:0000256" key="3">
    <source>
        <dbReference type="SAM" id="SignalP"/>
    </source>
</evidence>
<organism evidence="4 5">
    <name type="scientific">Steinernema carpocapsae</name>
    <name type="common">Entomopathogenic nematode</name>
    <dbReference type="NCBI Taxonomy" id="34508"/>
    <lineage>
        <taxon>Eukaryota</taxon>
        <taxon>Metazoa</taxon>
        <taxon>Ecdysozoa</taxon>
        <taxon>Nematoda</taxon>
        <taxon>Chromadorea</taxon>
        <taxon>Rhabditida</taxon>
        <taxon>Tylenchina</taxon>
        <taxon>Panagrolaimomorpha</taxon>
        <taxon>Strongyloidoidea</taxon>
        <taxon>Steinernematidae</taxon>
        <taxon>Steinernema</taxon>
    </lineage>
</organism>
<dbReference type="Proteomes" id="UP000298663">
    <property type="component" value="Unassembled WGS sequence"/>
</dbReference>
<keyword evidence="2" id="KW-0812">Transmembrane</keyword>
<protein>
    <submittedName>
        <fullName evidence="4">Uncharacterized protein</fullName>
    </submittedName>
</protein>
<feature type="signal peptide" evidence="3">
    <location>
        <begin position="1"/>
        <end position="17"/>
    </location>
</feature>
<dbReference type="OrthoDB" id="5917548at2759"/>
<keyword evidence="2" id="KW-1133">Transmembrane helix</keyword>
<keyword evidence="5" id="KW-1185">Reference proteome</keyword>
<feature type="transmembrane region" description="Helical" evidence="2">
    <location>
        <begin position="769"/>
        <end position="790"/>
    </location>
</feature>
<gene>
    <name evidence="4" type="ORF">L596_020632</name>
</gene>
<dbReference type="STRING" id="34508.A0A4U5MUB0"/>
<dbReference type="InterPro" id="IPR006954">
    <property type="entry name" value="Mlt-10-like"/>
</dbReference>
<sequence length="877" mass="100008">MLRILLVLALFVKGAYCIISNEHPKIENARMDNKTFEAVHKLHHHWYMTSIKALMGQLGKELYQQLNPEDQKTFANCLDVIATRNDLTSGAKCLVAARKRLSENSRQAMPKVEDKPMGRKLVKMKKLHFRNRTLLGKVVRKPLRQKILRKLKTEIKQKILKTSIQRRLQINKIQKMVTLGPKSSSALAKPKNIIVKQKKVTLYPRQPILSPKSASKKLKKPGSKIWSSSKFHSEKHTQAHLPKTVRKPIKSLGLSKTPSTTTALTSFPLPKPLWIAINSTRFFKNTVIVRSRCTQLRRHPMVSKPLFRLRYSPNIGEIWPRDFLAQFKKSVLDIRRAPVRYNLPTNTSVTISRLMQIGAQSKPTVEKTENRRTPITKPLILFTRKVVSKKKLKEILKIKMRSRTKNVKRTKRSEYLLFKTYPEKPRIKQMHEIASLVDPTKPSVIQRVSNLIVRVTQGNESNYHQGDWLKTYEELQKLKKAMDEKKQMPGARAFDFRLYDLVLDKDKPTKSPQEKLKGSSLLDAAFDLIESVSGPEHKNHREDMNVRVMSPRIAPLMPDKSPAKLRSFSPSVLAFYKDDYDGNVASIPEMLENTGLDAKDRDSVIEMLMEVSGVRKNVNLALDILNHLNFKGLKGEILETTERLSTAFEFLEKSFSHFQTRDIDKRGFTFMEPNQMERILKDHGIDNPSDVGFDMDEYRNVTESQREESLWRRIELIAENRTEHKREKRAFTLIGVLAPVILAPYMFNPIFGLSILGPTILSPNIFSPLILNPSLLGPYILSPAVAMPFILSPYVLSPYILTPIVMAPFILNPYVLSPNVVNPYVLSPIILSPLVLCPDVLSPQVLGGAIFSPSVASPPILTESYLMGNVFSPSFLS</sequence>
<feature type="region of interest" description="Disordered" evidence="1">
    <location>
        <begin position="212"/>
        <end position="231"/>
    </location>
</feature>
<evidence type="ECO:0000313" key="4">
    <source>
        <dbReference type="EMBL" id="TKR73308.1"/>
    </source>
</evidence>
<feature type="transmembrane region" description="Helical" evidence="2">
    <location>
        <begin position="730"/>
        <end position="757"/>
    </location>
</feature>
<feature type="transmembrane region" description="Helical" evidence="2">
    <location>
        <begin position="796"/>
        <end position="816"/>
    </location>
</feature>
<keyword evidence="3" id="KW-0732">Signal</keyword>
<dbReference type="Pfam" id="PF04870">
    <property type="entry name" value="Moulting_cycle"/>
    <property type="match status" value="1"/>
</dbReference>
<evidence type="ECO:0000313" key="5">
    <source>
        <dbReference type="Proteomes" id="UP000298663"/>
    </source>
</evidence>
<evidence type="ECO:0000256" key="2">
    <source>
        <dbReference type="SAM" id="Phobius"/>
    </source>
</evidence>
<accession>A0A4U5MUB0</accession>
<feature type="chain" id="PRO_5020487141" evidence="3">
    <location>
        <begin position="18"/>
        <end position="877"/>
    </location>
</feature>